<evidence type="ECO:0000256" key="8">
    <source>
        <dbReference type="PIRSR" id="PIRSR002855-1"/>
    </source>
</evidence>
<keyword evidence="4 7" id="KW-0564">Palmitate</keyword>
<dbReference type="SUPFAM" id="SSF58042">
    <property type="entry name" value="Outer membrane lipoprotein"/>
    <property type="match status" value="1"/>
</dbReference>
<keyword evidence="7" id="KW-0964">Secreted</keyword>
<protein>
    <recommendedName>
        <fullName evidence="7">Major outer membrane lipoprotein Lpp</fullName>
    </recommendedName>
</protein>
<accession>A0A1N6M934</accession>
<dbReference type="EMBL" id="CP046269">
    <property type="protein sequence ID" value="QMV16277.1"/>
    <property type="molecule type" value="Genomic_DNA"/>
</dbReference>
<dbReference type="PROSITE" id="PS51257">
    <property type="entry name" value="PROKAR_LIPOPROTEIN"/>
    <property type="match status" value="1"/>
</dbReference>
<name>A0A1N6M934_9VIBR</name>
<feature type="lipid moiety-binding region" description="S-diacylglycerol cysteine" evidence="7 9">
    <location>
        <position position="19"/>
    </location>
</feature>
<keyword evidence="3 7" id="KW-0472">Membrane</keyword>
<evidence type="ECO:0000256" key="3">
    <source>
        <dbReference type="ARBA" id="ARBA00023136"/>
    </source>
</evidence>
<organism evidence="13 14">
    <name type="scientific">Vibrio spartinae</name>
    <dbReference type="NCBI Taxonomy" id="1918945"/>
    <lineage>
        <taxon>Bacteria</taxon>
        <taxon>Pseudomonadati</taxon>
        <taxon>Pseudomonadota</taxon>
        <taxon>Gammaproteobacteria</taxon>
        <taxon>Vibrionales</taxon>
        <taxon>Vibrionaceae</taxon>
        <taxon>Vibrio</taxon>
    </lineage>
</organism>
<evidence type="ECO:0000313" key="13">
    <source>
        <dbReference type="EMBL" id="SIO95866.1"/>
    </source>
</evidence>
<keyword evidence="6 7" id="KW-0449">Lipoprotein</keyword>
<dbReference type="HAMAP" id="MF_00843">
    <property type="entry name" value="Lpp"/>
    <property type="match status" value="1"/>
</dbReference>
<feature type="chain" id="PRO_5044563010" description="Major outer membrane lipoprotein Lpp" evidence="10">
    <location>
        <begin position="23"/>
        <end position="89"/>
    </location>
</feature>
<dbReference type="Gene3D" id="1.20.5.190">
    <property type="match status" value="1"/>
</dbReference>
<evidence type="ECO:0000259" key="11">
    <source>
        <dbReference type="Pfam" id="PF04728"/>
    </source>
</evidence>
<keyword evidence="7" id="KW-0677">Repeat</keyword>
<comment type="caution">
    <text evidence="7">Lacks conserved residue(s) required for the propagation of feature annotation.</text>
</comment>
<dbReference type="GO" id="GO:0042834">
    <property type="term" value="F:peptidoglycan binding"/>
    <property type="evidence" value="ECO:0007669"/>
    <property type="project" value="UniProtKB-UniRule"/>
</dbReference>
<evidence type="ECO:0000313" key="14">
    <source>
        <dbReference type="Proteomes" id="UP000184774"/>
    </source>
</evidence>
<feature type="repeat" evidence="7">
    <location>
        <begin position="35"/>
        <end position="45"/>
    </location>
</feature>
<evidence type="ECO:0000256" key="1">
    <source>
        <dbReference type="ARBA" id="ARBA00022729"/>
    </source>
</evidence>
<dbReference type="PANTHER" id="PTHR38763:SF1">
    <property type="entry name" value="MAJOR OUTER MEMBRANE LIPOPROTEIN LPP"/>
    <property type="match status" value="1"/>
</dbReference>
<keyword evidence="5 7" id="KW-0998">Cell outer membrane</keyword>
<dbReference type="InterPro" id="IPR006817">
    <property type="entry name" value="Lipoprotein_leucine-zipper_dom"/>
</dbReference>
<feature type="coiled-coil region" evidence="7">
    <location>
        <begin position="31"/>
        <end position="86"/>
    </location>
</feature>
<keyword evidence="7" id="KW-0134">Cell wall</keyword>
<comment type="similarity">
    <text evidence="7">Belongs to the Lpp family.</text>
</comment>
<gene>
    <name evidence="7 13" type="primary">lpp</name>
    <name evidence="13" type="ORF">VSP9026_03618</name>
    <name evidence="12" type="ORF">Vspart_03663</name>
</gene>
<dbReference type="PANTHER" id="PTHR38763">
    <property type="entry name" value="MAJOR OUTER MEMBRANE PROLIPOPROTEIN LPP"/>
    <property type="match status" value="1"/>
</dbReference>
<feature type="signal peptide" evidence="10">
    <location>
        <begin position="1"/>
        <end position="22"/>
    </location>
</feature>
<dbReference type="GO" id="GO:0008289">
    <property type="term" value="F:lipid binding"/>
    <property type="evidence" value="ECO:0007669"/>
    <property type="project" value="UniProtKB-UniRule"/>
</dbReference>
<dbReference type="RefSeq" id="WP_021021524.1">
    <property type="nucleotide sequence ID" value="NZ_AP024908.1"/>
</dbReference>
<reference evidence="13 14" key="1">
    <citation type="submission" date="2016-12" db="EMBL/GenBank/DDBJ databases">
        <authorList>
            <person name="Song W.-J."/>
            <person name="Kurnit D.M."/>
        </authorList>
    </citation>
    <scope>NUCLEOTIDE SEQUENCE [LARGE SCALE GENOMIC DNA]</scope>
    <source>
        <strain evidence="13 14">CECT 9026</strain>
    </source>
</reference>
<reference evidence="12" key="2">
    <citation type="submission" date="2019-11" db="EMBL/GenBank/DDBJ databases">
        <authorList>
            <person name="January G."/>
            <person name="Bunk B."/>
        </authorList>
    </citation>
    <scope>NUCLEOTIDE SEQUENCE</scope>
    <source>
        <strain evidence="12">3.6</strain>
    </source>
</reference>
<dbReference type="GO" id="GO:0030258">
    <property type="term" value="P:lipid modification"/>
    <property type="evidence" value="ECO:0007669"/>
    <property type="project" value="UniProtKB-UniRule"/>
</dbReference>
<dbReference type="Proteomes" id="UP000515264">
    <property type="component" value="Chromosome 2"/>
</dbReference>
<feature type="lipid moiety-binding region" description="N-palmitoyl cysteine" evidence="7 9">
    <location>
        <position position="19"/>
    </location>
</feature>
<comment type="subunit">
    <text evidence="7">Homotrimer.</text>
</comment>
<evidence type="ECO:0000313" key="12">
    <source>
        <dbReference type="EMBL" id="QMV16277.1"/>
    </source>
</evidence>
<dbReference type="AlphaFoldDB" id="A0A1N6M934"/>
<comment type="subcellular location">
    <subcellularLocation>
        <location evidence="7">Cell outer membrane</location>
        <topology evidence="7">Lipid-anchor</topology>
        <orientation evidence="7">Periplasmic side</orientation>
    </subcellularLocation>
    <subcellularLocation>
        <location evidence="7">Secreted</location>
        <location evidence="7">Cell wall</location>
        <topology evidence="7">Peptidoglycan-anchor</topology>
    </subcellularLocation>
    <text evidence="7">Attached via its lipidated N-terminus to the inner leaflet of the outer membrane. Attached to the peptidoglycan network (PGN) via its C-terminus.</text>
</comment>
<keyword evidence="2 7" id="KW-0572">Peptidoglycan-anchor</keyword>
<dbReference type="EMBL" id="FSSB01000022">
    <property type="protein sequence ID" value="SIO95866.1"/>
    <property type="molecule type" value="Genomic_DNA"/>
</dbReference>
<dbReference type="GO" id="GO:0009279">
    <property type="term" value="C:cell outer membrane"/>
    <property type="evidence" value="ECO:0007669"/>
    <property type="project" value="UniProtKB-SubCell"/>
</dbReference>
<dbReference type="Proteomes" id="UP000184774">
    <property type="component" value="Unassembled WGS sequence"/>
</dbReference>
<keyword evidence="15" id="KW-1185">Reference proteome</keyword>
<evidence type="ECO:0000256" key="6">
    <source>
        <dbReference type="ARBA" id="ARBA00023288"/>
    </source>
</evidence>
<evidence type="ECO:0000313" key="15">
    <source>
        <dbReference type="Proteomes" id="UP000515264"/>
    </source>
</evidence>
<dbReference type="GO" id="GO:0043580">
    <property type="term" value="P:periplasmic space organization"/>
    <property type="evidence" value="ECO:0007669"/>
    <property type="project" value="UniProtKB-UniRule"/>
</dbReference>
<evidence type="ECO:0000256" key="7">
    <source>
        <dbReference type="HAMAP-Rule" id="MF_00843"/>
    </source>
</evidence>
<evidence type="ECO:0000256" key="4">
    <source>
        <dbReference type="ARBA" id="ARBA00023139"/>
    </source>
</evidence>
<feature type="modified residue" description="N6-murein peptidoglycan lysine" evidence="7 8">
    <location>
        <position position="89"/>
    </location>
</feature>
<dbReference type="PIRSF" id="PIRSF002855">
    <property type="entry name" value="Murein-lipoprotein"/>
    <property type="match status" value="1"/>
</dbReference>
<sequence length="89" mass="9563">MNKVFLAVAASGVVFLSGCASSTDSATTAKMDELSNQVSQLSDQVASLKSSQMMMSDKIDQTSDSVNAVREEAQRANERIDHIAQSYTK</sequence>
<reference evidence="12 15" key="3">
    <citation type="journal article" date="2020" name="J. Nat. Prod.">
        <title>Genomics-Metabolomics Profiling Disclosed Marine Vibrio spartinae 3.6 as a Producer of a New Branched Side Chain Prodigiosin.</title>
        <authorList>
            <person name="Vitale G.A."/>
            <person name="Sciarretta M."/>
            <person name="Palma Esposito F."/>
            <person name="January G.G."/>
            <person name="Giaccio M."/>
            <person name="Bunk B."/>
            <person name="Sproer C."/>
            <person name="Bajerski F."/>
            <person name="Power D."/>
            <person name="Festa C."/>
            <person name="Monti M.C."/>
            <person name="D'Auria M.V."/>
            <person name="de Pascale D."/>
        </authorList>
    </citation>
    <scope>NUCLEOTIDE SEQUENCE [LARGE SCALE GENOMIC DNA]</scope>
    <source>
        <strain evidence="12 15">3.6</strain>
    </source>
</reference>
<keyword evidence="1 10" id="KW-0732">Signal</keyword>
<feature type="domain" description="Lipoprotein leucine-zipper" evidence="11">
    <location>
        <begin position="38"/>
        <end position="89"/>
    </location>
</feature>
<evidence type="ECO:0000256" key="10">
    <source>
        <dbReference type="SAM" id="SignalP"/>
    </source>
</evidence>
<evidence type="ECO:0000256" key="9">
    <source>
        <dbReference type="PIRSR" id="PIRSR002855-2"/>
    </source>
</evidence>
<dbReference type="NCBIfam" id="NF040598">
    <property type="entry name" value="Ala_zip_lipo"/>
    <property type="match status" value="1"/>
</dbReference>
<keyword evidence="7" id="KW-0175">Coiled coil</keyword>
<evidence type="ECO:0000256" key="2">
    <source>
        <dbReference type="ARBA" id="ARBA00023088"/>
    </source>
</evidence>
<dbReference type="OrthoDB" id="5593828at2"/>
<dbReference type="InterPro" id="IPR016367">
    <property type="entry name" value="MOM_Lpp"/>
</dbReference>
<proteinExistence type="inferred from homology"/>
<dbReference type="Pfam" id="PF04728">
    <property type="entry name" value="LPP"/>
    <property type="match status" value="1"/>
</dbReference>
<comment type="function">
    <text evidence="7">A highly abundant outer membrane lipoprotein that controls the distance between the inner and outer membranes. The only protein known to be covalently linked to the peptidoglycan network (PGN). Also non-covalently binds the PGN. The link between the cell outer membrane and PGN contributes to maintenance of the structural and functional integrity of the cell envelope, and maintains the correct distance between the PGN and the outer membrane.</text>
</comment>
<evidence type="ECO:0000256" key="5">
    <source>
        <dbReference type="ARBA" id="ARBA00023237"/>
    </source>
</evidence>